<proteinExistence type="predicted"/>
<evidence type="ECO:0000313" key="3">
    <source>
        <dbReference type="EMBL" id="KZV40960.1"/>
    </source>
</evidence>
<gene>
    <name evidence="3" type="ORF">F511_05205</name>
</gene>
<dbReference type="InterPro" id="IPR029058">
    <property type="entry name" value="AB_hydrolase_fold"/>
</dbReference>
<dbReference type="PANTHER" id="PTHR31479">
    <property type="entry name" value="ALPHA/BETA-HYDROLASES SUPERFAMILY PROTEIN"/>
    <property type="match status" value="1"/>
</dbReference>
<keyword evidence="1" id="KW-0378">Hydrolase</keyword>
<keyword evidence="4" id="KW-1185">Reference proteome</keyword>
<dbReference type="GO" id="GO:0006629">
    <property type="term" value="P:lipid metabolic process"/>
    <property type="evidence" value="ECO:0007669"/>
    <property type="project" value="InterPro"/>
</dbReference>
<evidence type="ECO:0000313" key="4">
    <source>
        <dbReference type="Proteomes" id="UP000250235"/>
    </source>
</evidence>
<evidence type="ECO:0000259" key="2">
    <source>
        <dbReference type="Pfam" id="PF01764"/>
    </source>
</evidence>
<dbReference type="GO" id="GO:0016787">
    <property type="term" value="F:hydrolase activity"/>
    <property type="evidence" value="ECO:0007669"/>
    <property type="project" value="UniProtKB-KW"/>
</dbReference>
<dbReference type="Proteomes" id="UP000250235">
    <property type="component" value="Unassembled WGS sequence"/>
</dbReference>
<name>A0A2Z7C8G6_9LAMI</name>
<evidence type="ECO:0000256" key="1">
    <source>
        <dbReference type="ARBA" id="ARBA00022801"/>
    </source>
</evidence>
<dbReference type="EMBL" id="KQ999852">
    <property type="protein sequence ID" value="KZV40960.1"/>
    <property type="molecule type" value="Genomic_DNA"/>
</dbReference>
<protein>
    <submittedName>
        <fullName evidence="3">Lipase class 3-related protein</fullName>
    </submittedName>
</protein>
<dbReference type="PANTHER" id="PTHR31479:SF4">
    <property type="entry name" value="FUNGAL LIPASE-LIKE DOMAIN-CONTAINING PROTEIN"/>
    <property type="match status" value="1"/>
</dbReference>
<sequence>METPQSEIFHLSGPTFLTSVDWSNSYHRRSIAACLVQGVYVLEHDRQKQRQGPAGNAAPWWEFFDFKLTQVLVDEHDLSIFGAILEFKFPYHLQHNHPTQRPPQYAIAFRGTMTSPQNRSEDLKLDLHCVLNDLRKSTRIQNAIETVLEIVSRAGLGNVWLAGHSLGSSMALIIGRELAKNTGTHLETYLFNPPFISLPVEWIPSEKLKEGLRFANSVITAGLAMMVNGHHSQDSVQHHPFILLSSWVPYLFLNPFDPICCEYIGYFEHRVKMEAIGAGKIGKLATQHSIGSIVSGGRETDFEAIHLIPSAYLTVHSGTNAQGIREAHGIEQWWKQELEFKYNLYHYM</sequence>
<dbReference type="Pfam" id="PF01764">
    <property type="entry name" value="Lipase_3"/>
    <property type="match status" value="1"/>
</dbReference>
<dbReference type="Gene3D" id="3.40.50.1820">
    <property type="entry name" value="alpha/beta hydrolase"/>
    <property type="match status" value="1"/>
</dbReference>
<organism evidence="3 4">
    <name type="scientific">Dorcoceras hygrometricum</name>
    <dbReference type="NCBI Taxonomy" id="472368"/>
    <lineage>
        <taxon>Eukaryota</taxon>
        <taxon>Viridiplantae</taxon>
        <taxon>Streptophyta</taxon>
        <taxon>Embryophyta</taxon>
        <taxon>Tracheophyta</taxon>
        <taxon>Spermatophyta</taxon>
        <taxon>Magnoliopsida</taxon>
        <taxon>eudicotyledons</taxon>
        <taxon>Gunneridae</taxon>
        <taxon>Pentapetalae</taxon>
        <taxon>asterids</taxon>
        <taxon>lamiids</taxon>
        <taxon>Lamiales</taxon>
        <taxon>Gesneriaceae</taxon>
        <taxon>Didymocarpoideae</taxon>
        <taxon>Trichosporeae</taxon>
        <taxon>Loxocarpinae</taxon>
        <taxon>Dorcoceras</taxon>
    </lineage>
</organism>
<feature type="domain" description="Fungal lipase-type" evidence="2">
    <location>
        <begin position="101"/>
        <end position="182"/>
    </location>
</feature>
<dbReference type="AlphaFoldDB" id="A0A2Z7C8G6"/>
<dbReference type="OrthoDB" id="58570at2759"/>
<dbReference type="InterPro" id="IPR002921">
    <property type="entry name" value="Fungal_lipase-type"/>
</dbReference>
<dbReference type="SUPFAM" id="SSF53474">
    <property type="entry name" value="alpha/beta-Hydrolases"/>
    <property type="match status" value="1"/>
</dbReference>
<accession>A0A2Z7C8G6</accession>
<reference evidence="3 4" key="1">
    <citation type="journal article" date="2015" name="Proc. Natl. Acad. Sci. U.S.A.">
        <title>The resurrection genome of Boea hygrometrica: A blueprint for survival of dehydration.</title>
        <authorList>
            <person name="Xiao L."/>
            <person name="Yang G."/>
            <person name="Zhang L."/>
            <person name="Yang X."/>
            <person name="Zhao S."/>
            <person name="Ji Z."/>
            <person name="Zhou Q."/>
            <person name="Hu M."/>
            <person name="Wang Y."/>
            <person name="Chen M."/>
            <person name="Xu Y."/>
            <person name="Jin H."/>
            <person name="Xiao X."/>
            <person name="Hu G."/>
            <person name="Bao F."/>
            <person name="Hu Y."/>
            <person name="Wan P."/>
            <person name="Li L."/>
            <person name="Deng X."/>
            <person name="Kuang T."/>
            <person name="Xiang C."/>
            <person name="Zhu J.K."/>
            <person name="Oliver M.J."/>
            <person name="He Y."/>
        </authorList>
    </citation>
    <scope>NUCLEOTIDE SEQUENCE [LARGE SCALE GENOMIC DNA]</scope>
    <source>
        <strain evidence="4">cv. XS01</strain>
    </source>
</reference>